<dbReference type="SUPFAM" id="SSF50729">
    <property type="entry name" value="PH domain-like"/>
    <property type="match status" value="1"/>
</dbReference>
<dbReference type="OrthoDB" id="67516at2759"/>
<feature type="domain" description="PH" evidence="1">
    <location>
        <begin position="1"/>
        <end position="68"/>
    </location>
</feature>
<sequence>MTRAKVELESRVDLRNCECIVDNVEIGKWSNVFSIQTLHKDRSRVYYFAAETQELMSKWVRSLVDVTRFRRDPLSALAVRAKLVREGKSEIDQYKMRAPPSPPSASVAVVHIDDKHVFVRDM</sequence>
<keyword evidence="3" id="KW-1185">Reference proteome</keyword>
<dbReference type="AlphaFoldDB" id="A0A183B3Q4"/>
<dbReference type="InterPro" id="IPR001849">
    <property type="entry name" value="PH_domain"/>
</dbReference>
<proteinExistence type="predicted"/>
<dbReference type="WBParaSite" id="ECPE_0001387901-mRNA-1">
    <property type="protein sequence ID" value="ECPE_0001387901-mRNA-1"/>
    <property type="gene ID" value="ECPE_0001387901"/>
</dbReference>
<protein>
    <submittedName>
        <fullName evidence="4">PH domain-containing protein</fullName>
    </submittedName>
</protein>
<name>A0A183B3Q4_9TREM</name>
<evidence type="ECO:0000259" key="1">
    <source>
        <dbReference type="PROSITE" id="PS50003"/>
    </source>
</evidence>
<dbReference type="Pfam" id="PF00169">
    <property type="entry name" value="PH"/>
    <property type="match status" value="1"/>
</dbReference>
<dbReference type="Gene3D" id="2.30.29.30">
    <property type="entry name" value="Pleckstrin-homology domain (PH domain)/Phosphotyrosine-binding domain (PTB)"/>
    <property type="match status" value="1"/>
</dbReference>
<evidence type="ECO:0000313" key="4">
    <source>
        <dbReference type="WBParaSite" id="ECPE_0001387901-mRNA-1"/>
    </source>
</evidence>
<dbReference type="PROSITE" id="PS50003">
    <property type="entry name" value="PH_DOMAIN"/>
    <property type="match status" value="1"/>
</dbReference>
<reference evidence="4" key="1">
    <citation type="submission" date="2016-06" db="UniProtKB">
        <authorList>
            <consortium name="WormBaseParasite"/>
        </authorList>
    </citation>
    <scope>IDENTIFICATION</scope>
</reference>
<gene>
    <name evidence="2" type="ORF">ECPE_LOCUS13841</name>
</gene>
<dbReference type="EMBL" id="UZAN01056098">
    <property type="protein sequence ID" value="VDP91113.1"/>
    <property type="molecule type" value="Genomic_DNA"/>
</dbReference>
<evidence type="ECO:0000313" key="2">
    <source>
        <dbReference type="EMBL" id="VDP91113.1"/>
    </source>
</evidence>
<dbReference type="Proteomes" id="UP000272942">
    <property type="component" value="Unassembled WGS sequence"/>
</dbReference>
<accession>A0A183B3Q4</accession>
<reference evidence="2 3" key="2">
    <citation type="submission" date="2018-11" db="EMBL/GenBank/DDBJ databases">
        <authorList>
            <consortium name="Pathogen Informatics"/>
        </authorList>
    </citation>
    <scope>NUCLEOTIDE SEQUENCE [LARGE SCALE GENOMIC DNA]</scope>
    <source>
        <strain evidence="2 3">Egypt</strain>
    </source>
</reference>
<dbReference type="InterPro" id="IPR011993">
    <property type="entry name" value="PH-like_dom_sf"/>
</dbReference>
<organism evidence="4">
    <name type="scientific">Echinostoma caproni</name>
    <dbReference type="NCBI Taxonomy" id="27848"/>
    <lineage>
        <taxon>Eukaryota</taxon>
        <taxon>Metazoa</taxon>
        <taxon>Spiralia</taxon>
        <taxon>Lophotrochozoa</taxon>
        <taxon>Platyhelminthes</taxon>
        <taxon>Trematoda</taxon>
        <taxon>Digenea</taxon>
        <taxon>Plagiorchiida</taxon>
        <taxon>Echinostomata</taxon>
        <taxon>Echinostomatoidea</taxon>
        <taxon>Echinostomatidae</taxon>
        <taxon>Echinostoma</taxon>
    </lineage>
</organism>
<evidence type="ECO:0000313" key="3">
    <source>
        <dbReference type="Proteomes" id="UP000272942"/>
    </source>
</evidence>